<name>A0A1Y2KV30_9PROT</name>
<dbReference type="Pfam" id="PF10649">
    <property type="entry name" value="DUF2478"/>
    <property type="match status" value="1"/>
</dbReference>
<dbReference type="OrthoDB" id="5918880at2"/>
<dbReference type="EMBL" id="JFKA01000017">
    <property type="protein sequence ID" value="OSQ35570.1"/>
    <property type="molecule type" value="Genomic_DNA"/>
</dbReference>
<dbReference type="InterPro" id="IPR018912">
    <property type="entry name" value="DUF2478"/>
</dbReference>
<keyword evidence="2" id="KW-1185">Reference proteome</keyword>
<dbReference type="Proteomes" id="UP000193391">
    <property type="component" value="Unassembled WGS sequence"/>
</dbReference>
<dbReference type="RefSeq" id="WP_085586229.1">
    <property type="nucleotide sequence ID" value="NZ_JFKA01000017.1"/>
</dbReference>
<evidence type="ECO:0008006" key="3">
    <source>
        <dbReference type="Google" id="ProtNLM"/>
    </source>
</evidence>
<gene>
    <name evidence="1" type="ORF">TMES_20840</name>
</gene>
<organism evidence="1 2">
    <name type="scientific">Thalassospira mesophila</name>
    <dbReference type="NCBI Taxonomy" id="1293891"/>
    <lineage>
        <taxon>Bacteria</taxon>
        <taxon>Pseudomonadati</taxon>
        <taxon>Pseudomonadota</taxon>
        <taxon>Alphaproteobacteria</taxon>
        <taxon>Rhodospirillales</taxon>
        <taxon>Thalassospiraceae</taxon>
        <taxon>Thalassospira</taxon>
    </lineage>
</organism>
<proteinExistence type="predicted"/>
<evidence type="ECO:0000313" key="1">
    <source>
        <dbReference type="EMBL" id="OSQ35570.1"/>
    </source>
</evidence>
<sequence>MKFAFVMVQERGLLDRLLADIATRLIAEGAKLAGVVQINAEREGARHCDMLVRVLPDGPVFDISQKLGNGSRGCRLDVGALEQAVASVEATLQENADIDLLIVNKFGKHEAFGRGFRDVIGSVLLRDIPVLLGVNPLNRPAFEAFAGDEAVELPADDAVIYQWCRENSLLPA</sequence>
<reference evidence="1 2" key="1">
    <citation type="submission" date="2014-03" db="EMBL/GenBank/DDBJ databases">
        <title>The draft genome sequence of Thalassospira mesophila JCM 18969.</title>
        <authorList>
            <person name="Lai Q."/>
            <person name="Shao Z."/>
        </authorList>
    </citation>
    <scope>NUCLEOTIDE SEQUENCE [LARGE SCALE GENOMIC DNA]</scope>
    <source>
        <strain evidence="1 2">JCM 18969</strain>
    </source>
</reference>
<comment type="caution">
    <text evidence="1">The sequence shown here is derived from an EMBL/GenBank/DDBJ whole genome shotgun (WGS) entry which is preliminary data.</text>
</comment>
<dbReference type="AlphaFoldDB" id="A0A1Y2KV30"/>
<protein>
    <recommendedName>
        <fullName evidence="3">3-dehydroquinate dehydratase</fullName>
    </recommendedName>
</protein>
<evidence type="ECO:0000313" key="2">
    <source>
        <dbReference type="Proteomes" id="UP000193391"/>
    </source>
</evidence>
<accession>A0A1Y2KV30</accession>
<dbReference type="STRING" id="1293891.TMES_20840"/>